<evidence type="ECO:0000259" key="11">
    <source>
        <dbReference type="Pfam" id="PF01717"/>
    </source>
</evidence>
<feature type="binding site" evidence="10">
    <location>
        <begin position="525"/>
        <end position="526"/>
    </location>
    <ligand>
        <name>5-methyltetrahydropteroyltri-L-glutamate</name>
        <dbReference type="ChEBI" id="CHEBI:58207"/>
    </ligand>
</feature>
<evidence type="ECO:0000256" key="8">
    <source>
        <dbReference type="ARBA" id="ARBA00022833"/>
    </source>
</evidence>
<comment type="pathway">
    <text evidence="2 10">Amino-acid biosynthesis; L-methionine biosynthesis via de novo pathway; L-methionine from L-homocysteine (MetE route): step 1/1.</text>
</comment>
<keyword evidence="6 10" id="KW-0808">Transferase</keyword>
<protein>
    <recommendedName>
        <fullName evidence="10">5-methyltetrahydropteroyltriglutamate--homocysteine methyltransferase</fullName>
        <ecNumber evidence="10">2.1.1.14</ecNumber>
    </recommendedName>
    <alternativeName>
        <fullName evidence="10">Cobalamin-independent methionine synthase</fullName>
    </alternativeName>
    <alternativeName>
        <fullName evidence="10">Methionine synthase, vitamin-B12 independent isozyme</fullName>
    </alternativeName>
</protein>
<evidence type="ECO:0000256" key="3">
    <source>
        <dbReference type="ARBA" id="ARBA00009553"/>
    </source>
</evidence>
<keyword evidence="9 10" id="KW-0486">Methionine biosynthesis</keyword>
<dbReference type="NCBIfam" id="TIGR01371">
    <property type="entry name" value="met_syn_B12ind"/>
    <property type="match status" value="1"/>
</dbReference>
<dbReference type="SUPFAM" id="SSF51726">
    <property type="entry name" value="UROD/MetE-like"/>
    <property type="match status" value="2"/>
</dbReference>
<feature type="binding site" evidence="10">
    <location>
        <position position="675"/>
    </location>
    <ligand>
        <name>Zn(2+)</name>
        <dbReference type="ChEBI" id="CHEBI:29105"/>
        <note>catalytic</note>
    </ligand>
</feature>
<evidence type="ECO:0000256" key="9">
    <source>
        <dbReference type="ARBA" id="ARBA00023167"/>
    </source>
</evidence>
<dbReference type="Pfam" id="PF08267">
    <property type="entry name" value="Meth_synt_1"/>
    <property type="match status" value="1"/>
</dbReference>
<evidence type="ECO:0000256" key="6">
    <source>
        <dbReference type="ARBA" id="ARBA00022679"/>
    </source>
</evidence>
<evidence type="ECO:0000259" key="12">
    <source>
        <dbReference type="Pfam" id="PF08267"/>
    </source>
</evidence>
<evidence type="ECO:0000256" key="10">
    <source>
        <dbReference type="HAMAP-Rule" id="MF_00172"/>
    </source>
</evidence>
<organism evidence="13 14">
    <name type="scientific">Chitinophaga rhizophila</name>
    <dbReference type="NCBI Taxonomy" id="2866212"/>
    <lineage>
        <taxon>Bacteria</taxon>
        <taxon>Pseudomonadati</taxon>
        <taxon>Bacteroidota</taxon>
        <taxon>Chitinophagia</taxon>
        <taxon>Chitinophagales</taxon>
        <taxon>Chitinophagaceae</taxon>
        <taxon>Chitinophaga</taxon>
    </lineage>
</organism>
<feature type="binding site" evidence="10">
    <location>
        <begin position="441"/>
        <end position="443"/>
    </location>
    <ligand>
        <name>L-homocysteine</name>
        <dbReference type="ChEBI" id="CHEBI:58199"/>
    </ligand>
</feature>
<feature type="domain" description="Cobalamin-independent methionine synthase MetE C-terminal/archaeal" evidence="11">
    <location>
        <begin position="436"/>
        <end position="758"/>
    </location>
</feature>
<feature type="active site" description="Proton donor" evidence="10">
    <location>
        <position position="704"/>
    </location>
</feature>
<keyword evidence="7 10" id="KW-0479">Metal-binding</keyword>
<comment type="caution">
    <text evidence="13">The sequence shown here is derived from an EMBL/GenBank/DDBJ whole genome shotgun (WGS) entry which is preliminary data.</text>
</comment>
<evidence type="ECO:0000256" key="1">
    <source>
        <dbReference type="ARBA" id="ARBA00002777"/>
    </source>
</evidence>
<evidence type="ECO:0000256" key="5">
    <source>
        <dbReference type="ARBA" id="ARBA00022605"/>
    </source>
</evidence>
<keyword evidence="5 10" id="KW-0028">Amino-acid biosynthesis</keyword>
<feature type="binding site" evidence="10">
    <location>
        <begin position="441"/>
        <end position="443"/>
    </location>
    <ligand>
        <name>L-methionine</name>
        <dbReference type="ChEBI" id="CHEBI:57844"/>
    </ligand>
</feature>
<evidence type="ECO:0000313" key="14">
    <source>
        <dbReference type="Proteomes" id="UP000812961"/>
    </source>
</evidence>
<dbReference type="EMBL" id="JAICCF010000002">
    <property type="protein sequence ID" value="MBW8685049.1"/>
    <property type="molecule type" value="Genomic_DNA"/>
</dbReference>
<comment type="catalytic activity">
    <reaction evidence="10">
        <text>5-methyltetrahydropteroyltri-L-glutamate + L-homocysteine = tetrahydropteroyltri-L-glutamate + L-methionine</text>
        <dbReference type="Rhea" id="RHEA:21196"/>
        <dbReference type="ChEBI" id="CHEBI:57844"/>
        <dbReference type="ChEBI" id="CHEBI:58140"/>
        <dbReference type="ChEBI" id="CHEBI:58199"/>
        <dbReference type="ChEBI" id="CHEBI:58207"/>
        <dbReference type="EC" id="2.1.1.14"/>
    </reaction>
</comment>
<feature type="binding site" evidence="10">
    <location>
        <position position="494"/>
    </location>
    <ligand>
        <name>L-methionine</name>
        <dbReference type="ChEBI" id="CHEBI:57844"/>
    </ligand>
</feature>
<dbReference type="CDD" id="cd03312">
    <property type="entry name" value="CIMS_N_terminal_like"/>
    <property type="match status" value="1"/>
</dbReference>
<accession>A0ABS7GE08</accession>
<dbReference type="Pfam" id="PF01717">
    <property type="entry name" value="Meth_synt_2"/>
    <property type="match status" value="1"/>
</dbReference>
<dbReference type="InterPro" id="IPR006276">
    <property type="entry name" value="Cobalamin-indep_Met_synthase"/>
</dbReference>
<dbReference type="CDD" id="cd03311">
    <property type="entry name" value="CIMS_C_terminal_like"/>
    <property type="match status" value="1"/>
</dbReference>
<comment type="cofactor">
    <cofactor evidence="10">
        <name>Zn(2+)</name>
        <dbReference type="ChEBI" id="CHEBI:29105"/>
    </cofactor>
    <text evidence="10">Binds 1 zinc ion per subunit.</text>
</comment>
<sequence>MQTNILGYPRIGSNRELKKANEDYWAGKISLEKLQLTARLLRRQNWETLHSAGIDLIPSNDFSYYDQMLDMCIMTGAIPSRFKALKESLVTPSSPELYFAMARGYQKNGFDATAMEMTKWFDTNYHYLVPEFDASQQFRLLYNKCLEEFNEALTIGIHTKPVLIGPVSFLLLGKVKDETLQLPALLNSLLPVYIQVLQSLQAAGATWIQLDEPTLVLDLTPEQQDLFRQAYTRLREAVPGLKLLLTTYFGSLQENTQLALQLPVDALHIDLVRAPEQLNTVLELLPENLQLSLGVVDGRNIWKNNYDRSLSLIKQATAKIGQDRVSIATSCSLLHTPYDLELETAEETLSPQIKNWMAFARQKVNEIIALRDIINGDTASLAANQAAMQEKRTAAIIHKPAVKARLAALTEADARRKHPFSTRQQVQESVLQLPLFPTTTIGSFPQTEDIRKLRADLKKGVITKEEYDNAIRKAIQESVQIQEDLHLDVLVHGEFERNDMVEYFGEQLEGFVFTKNGWVQSYGSRCVKPPVIYGDVERSAPMTVAWSSYAQSLTDKPMKGMLTGPVTILQWSFVRDDQPRSETALQIALAIRDEVTDLEKAGIRIIQVDEPAVREGLPLRKADWQTYLDWAVKSFRVSVAGVKDATQIHTHMCYAAFNDIISNIAAMDADVITIETSRSQMELLEVFSTFRYPYEIGPGVYDIHSPRVPTVAEMIALLEKAVQLLPARNIWVNPDCGLKTRKWPETEQALRNMVAAARKMRSEQLVNIQQEAVNS</sequence>
<dbReference type="GO" id="GO:0032259">
    <property type="term" value="P:methylation"/>
    <property type="evidence" value="ECO:0007669"/>
    <property type="project" value="UniProtKB-KW"/>
</dbReference>
<evidence type="ECO:0000256" key="4">
    <source>
        <dbReference type="ARBA" id="ARBA00022603"/>
    </source>
</evidence>
<evidence type="ECO:0000256" key="2">
    <source>
        <dbReference type="ARBA" id="ARBA00004681"/>
    </source>
</evidence>
<keyword evidence="8 10" id="KW-0862">Zinc</keyword>
<dbReference type="NCBIfam" id="NF003556">
    <property type="entry name" value="PRK05222.1"/>
    <property type="match status" value="1"/>
</dbReference>
<feature type="binding site" evidence="10">
    <location>
        <position position="653"/>
    </location>
    <ligand>
        <name>Zn(2+)</name>
        <dbReference type="ChEBI" id="CHEBI:29105"/>
        <note>catalytic</note>
    </ligand>
</feature>
<dbReference type="EC" id="2.1.1.14" evidence="10"/>
<feature type="binding site" evidence="10">
    <location>
        <position position="651"/>
    </location>
    <ligand>
        <name>Zn(2+)</name>
        <dbReference type="ChEBI" id="CHEBI:29105"/>
        <note>catalytic</note>
    </ligand>
</feature>
<dbReference type="HAMAP" id="MF_00172">
    <property type="entry name" value="Meth_synth"/>
    <property type="match status" value="1"/>
</dbReference>
<feature type="binding site" evidence="10">
    <location>
        <position position="615"/>
    </location>
    <ligand>
        <name>5-methyltetrahydropteroyltri-L-glutamate</name>
        <dbReference type="ChEBI" id="CHEBI:58207"/>
    </ligand>
</feature>
<feature type="domain" description="Cobalamin-independent methionine synthase MetE N-terminal" evidence="12">
    <location>
        <begin position="3"/>
        <end position="319"/>
    </location>
</feature>
<evidence type="ECO:0000256" key="7">
    <source>
        <dbReference type="ARBA" id="ARBA00022723"/>
    </source>
</evidence>
<dbReference type="PANTHER" id="PTHR30519">
    <property type="entry name" value="5-METHYLTETRAHYDROPTEROYLTRIGLUTAMATE--HOMOCYSTEINE METHYLTRANSFERASE"/>
    <property type="match status" value="1"/>
</dbReference>
<name>A0ABS7GE08_9BACT</name>
<keyword evidence="4 10" id="KW-0489">Methyltransferase</keyword>
<dbReference type="PIRSF" id="PIRSF000382">
    <property type="entry name" value="MeTrfase_B12_ind"/>
    <property type="match status" value="1"/>
</dbReference>
<dbReference type="Proteomes" id="UP000812961">
    <property type="component" value="Unassembled WGS sequence"/>
</dbReference>
<dbReference type="GO" id="GO:0003871">
    <property type="term" value="F:5-methyltetrahydropteroyltriglutamate-homocysteine S-methyltransferase activity"/>
    <property type="evidence" value="ECO:0007669"/>
    <property type="project" value="UniProtKB-EC"/>
</dbReference>
<proteinExistence type="inferred from homology"/>
<dbReference type="RefSeq" id="WP_220250250.1">
    <property type="nucleotide sequence ID" value="NZ_JAICCF010000002.1"/>
</dbReference>
<evidence type="ECO:0000313" key="13">
    <source>
        <dbReference type="EMBL" id="MBW8685049.1"/>
    </source>
</evidence>
<keyword evidence="10" id="KW-0677">Repeat</keyword>
<dbReference type="InterPro" id="IPR038071">
    <property type="entry name" value="UROD/MetE-like_sf"/>
</dbReference>
<comment type="similarity">
    <text evidence="3 10">Belongs to the vitamin-B12 independent methionine synthase family.</text>
</comment>
<gene>
    <name evidence="10 13" type="primary">metE</name>
    <name evidence="13" type="ORF">K1Y79_11965</name>
</gene>
<keyword evidence="14" id="KW-1185">Reference proteome</keyword>
<feature type="binding site" evidence="10">
    <location>
        <position position="494"/>
    </location>
    <ligand>
        <name>L-homocysteine</name>
        <dbReference type="ChEBI" id="CHEBI:58199"/>
    </ligand>
</feature>
<feature type="binding site" evidence="10">
    <location>
        <position position="119"/>
    </location>
    <ligand>
        <name>5-methyltetrahydropteroyltri-L-glutamate</name>
        <dbReference type="ChEBI" id="CHEBI:58207"/>
    </ligand>
</feature>
<feature type="binding site" evidence="10">
    <location>
        <position position="609"/>
    </location>
    <ligand>
        <name>L-methionine</name>
        <dbReference type="ChEBI" id="CHEBI:57844"/>
    </ligand>
</feature>
<dbReference type="InterPro" id="IPR002629">
    <property type="entry name" value="Met_Synth_C/arc"/>
</dbReference>
<feature type="binding site" evidence="10">
    <location>
        <position position="736"/>
    </location>
    <ligand>
        <name>Zn(2+)</name>
        <dbReference type="ChEBI" id="CHEBI:29105"/>
        <note>catalytic</note>
    </ligand>
</feature>
<feature type="binding site" evidence="10">
    <location>
        <position position="571"/>
    </location>
    <ligand>
        <name>5-methyltetrahydropteroyltri-L-glutamate</name>
        <dbReference type="ChEBI" id="CHEBI:58207"/>
    </ligand>
</feature>
<dbReference type="InterPro" id="IPR013215">
    <property type="entry name" value="Cbl-indep_Met_Synth_N"/>
</dbReference>
<feature type="binding site" evidence="10">
    <location>
        <begin position="15"/>
        <end position="18"/>
    </location>
    <ligand>
        <name>5-methyltetrahydropteroyltri-L-glutamate</name>
        <dbReference type="ChEBI" id="CHEBI:58207"/>
    </ligand>
</feature>
<reference evidence="13 14" key="1">
    <citation type="submission" date="2021-08" db="EMBL/GenBank/DDBJ databases">
        <title>The genome sequence of Chitinophaga sp. B61.</title>
        <authorList>
            <person name="Zhang X."/>
        </authorList>
    </citation>
    <scope>NUCLEOTIDE SEQUENCE [LARGE SCALE GENOMIC DNA]</scope>
    <source>
        <strain evidence="13 14">B61</strain>
    </source>
</reference>
<dbReference type="Gene3D" id="3.20.20.210">
    <property type="match status" value="2"/>
</dbReference>
<feature type="binding site" evidence="10">
    <location>
        <position position="609"/>
    </location>
    <ligand>
        <name>L-homocysteine</name>
        <dbReference type="ChEBI" id="CHEBI:58199"/>
    </ligand>
</feature>
<comment type="function">
    <text evidence="1 10">Catalyzes the transfer of a methyl group from 5-methyltetrahydrofolate to homocysteine resulting in methionine formation.</text>
</comment>